<evidence type="ECO:0000256" key="1">
    <source>
        <dbReference type="ARBA" id="ARBA00022737"/>
    </source>
</evidence>
<dbReference type="SUPFAM" id="SSF54236">
    <property type="entry name" value="Ubiquitin-like"/>
    <property type="match status" value="1"/>
</dbReference>
<dbReference type="AlphaFoldDB" id="A0A158R427"/>
<comment type="subcellular location">
    <subcellularLocation>
        <location evidence="5">Nucleus</location>
    </subcellularLocation>
    <subcellularLocation>
        <location evidence="5">Cytoplasm</location>
    </subcellularLocation>
</comment>
<dbReference type="InterPro" id="IPR015360">
    <property type="entry name" value="XPC-bd"/>
</dbReference>
<evidence type="ECO:0000256" key="6">
    <source>
        <dbReference type="SAM" id="MobiDB-lite"/>
    </source>
</evidence>
<organism evidence="9 10">
    <name type="scientific">Syphacia muris</name>
    <dbReference type="NCBI Taxonomy" id="451379"/>
    <lineage>
        <taxon>Eukaryota</taxon>
        <taxon>Metazoa</taxon>
        <taxon>Ecdysozoa</taxon>
        <taxon>Nematoda</taxon>
        <taxon>Chromadorea</taxon>
        <taxon>Rhabditida</taxon>
        <taxon>Spirurina</taxon>
        <taxon>Oxyuridomorpha</taxon>
        <taxon>Oxyuroidea</taxon>
        <taxon>Oxyuridae</taxon>
        <taxon>Syphacia</taxon>
    </lineage>
</organism>
<dbReference type="InterPro" id="IPR009060">
    <property type="entry name" value="UBA-like_sf"/>
</dbReference>
<dbReference type="CDD" id="cd14280">
    <property type="entry name" value="UBA1_Rad23_like"/>
    <property type="match status" value="1"/>
</dbReference>
<dbReference type="SMART" id="SM00727">
    <property type="entry name" value="STI1"/>
    <property type="match status" value="1"/>
</dbReference>
<evidence type="ECO:0000259" key="7">
    <source>
        <dbReference type="PROSITE" id="PS50030"/>
    </source>
</evidence>
<comment type="similarity">
    <text evidence="5">Belongs to the RAD23 family.</text>
</comment>
<name>A0A158R427_9BILA</name>
<dbReference type="Proteomes" id="UP000046393">
    <property type="component" value="Unplaced"/>
</dbReference>
<dbReference type="CDD" id="cd01805">
    <property type="entry name" value="Ubl_Rad23"/>
    <property type="match status" value="1"/>
</dbReference>
<accession>A0A158R427</accession>
<protein>
    <recommendedName>
        <fullName evidence="5">UV excision repair protein RAD23</fullName>
    </recommendedName>
</protein>
<dbReference type="FunFam" id="1.10.8.10:FF:000003">
    <property type="entry name" value="UV excision repair protein RAD23 homolog"/>
    <property type="match status" value="1"/>
</dbReference>
<dbReference type="PANTHER" id="PTHR10621:SF0">
    <property type="entry name" value="UV EXCISION REPAIR PROTEIN RAD23"/>
    <property type="match status" value="1"/>
</dbReference>
<dbReference type="SUPFAM" id="SSF46934">
    <property type="entry name" value="UBA-like"/>
    <property type="match status" value="2"/>
</dbReference>
<dbReference type="GO" id="GO:0005829">
    <property type="term" value="C:cytosol"/>
    <property type="evidence" value="ECO:0007669"/>
    <property type="project" value="TreeGrafter"/>
</dbReference>
<dbReference type="GO" id="GO:0070628">
    <property type="term" value="F:proteasome binding"/>
    <property type="evidence" value="ECO:0007669"/>
    <property type="project" value="TreeGrafter"/>
</dbReference>
<dbReference type="FunFam" id="1.10.8.10:FF:000002">
    <property type="entry name" value="UV excision repair protein RAD23 homolog"/>
    <property type="match status" value="1"/>
</dbReference>
<keyword evidence="4 5" id="KW-0539">Nucleus</keyword>
<dbReference type="InterPro" id="IPR006636">
    <property type="entry name" value="STI1_HS-bd"/>
</dbReference>
<reference evidence="10" key="1">
    <citation type="submission" date="2016-04" db="UniProtKB">
        <authorList>
            <consortium name="WormBaseParasite"/>
        </authorList>
    </citation>
    <scope>IDENTIFICATION</scope>
</reference>
<dbReference type="InterPro" id="IPR036353">
    <property type="entry name" value="XPC-bd_sf"/>
</dbReference>
<dbReference type="PROSITE" id="PS50030">
    <property type="entry name" value="UBA"/>
    <property type="match status" value="2"/>
</dbReference>
<sequence length="330" mass="35461">MKKKIASTQEEGAFTVEGQKLIYNGKVLLDTQTIEEIKIDPNKFVVVMMSRVKPAQPVQAPAAETPATETATTTSATTESTLSAPSAGAGVASERNQAPSADALTSEQESTVQAIVAMGYPRERVIQALRASFFNGDRAVEYLCSGIPEEEDLMTGMLFLGGGLKSHQDDGEDEPSGQEGSQALEFLRDIPQFEQLRELVQSNPSLLPQIIQQIAQSNPSLMEAIQNNQEEFLNLINSTDSEASSGIGGVAGAGHRGDRPRTVSLEVTQSEREAIERLKAMGFPEYLVIEGYFACDKNEDLAVNYILARLDEAAEEIAGMDQSGNTGGGQ</sequence>
<evidence type="ECO:0000256" key="5">
    <source>
        <dbReference type="RuleBase" id="RU367049"/>
    </source>
</evidence>
<dbReference type="InterPro" id="IPR015940">
    <property type="entry name" value="UBA"/>
</dbReference>
<dbReference type="GO" id="GO:0043130">
    <property type="term" value="F:ubiquitin binding"/>
    <property type="evidence" value="ECO:0007669"/>
    <property type="project" value="UniProtKB-UniRule"/>
</dbReference>
<feature type="domain" description="UBA" evidence="7">
    <location>
        <begin position="268"/>
        <end position="309"/>
    </location>
</feature>
<dbReference type="GO" id="GO:0006289">
    <property type="term" value="P:nucleotide-excision repair"/>
    <property type="evidence" value="ECO:0007669"/>
    <property type="project" value="UniProtKB-UniRule"/>
</dbReference>
<dbReference type="InterPro" id="IPR000626">
    <property type="entry name" value="Ubiquitin-like_dom"/>
</dbReference>
<dbReference type="GO" id="GO:0005654">
    <property type="term" value="C:nucleoplasm"/>
    <property type="evidence" value="ECO:0007669"/>
    <property type="project" value="TreeGrafter"/>
</dbReference>
<keyword evidence="9" id="KW-1185">Reference proteome</keyword>
<keyword evidence="3 5" id="KW-0234">DNA repair</keyword>
<evidence type="ECO:0000256" key="4">
    <source>
        <dbReference type="ARBA" id="ARBA00023242"/>
    </source>
</evidence>
<dbReference type="CDD" id="cd14380">
    <property type="entry name" value="UBA2_Rad23"/>
    <property type="match status" value="1"/>
</dbReference>
<dbReference type="InterPro" id="IPR004806">
    <property type="entry name" value="Rad23"/>
</dbReference>
<feature type="domain" description="UBA" evidence="7">
    <location>
        <begin position="106"/>
        <end position="146"/>
    </location>
</feature>
<dbReference type="WBParaSite" id="SMUV_0000223901-mRNA-1">
    <property type="protein sequence ID" value="SMUV_0000223901-mRNA-1"/>
    <property type="gene ID" value="SMUV_0000223901"/>
</dbReference>
<keyword evidence="5" id="KW-0963">Cytoplasm</keyword>
<dbReference type="PROSITE" id="PS50053">
    <property type="entry name" value="UBIQUITIN_2"/>
    <property type="match status" value="1"/>
</dbReference>
<dbReference type="SMART" id="SM00165">
    <property type="entry name" value="UBA"/>
    <property type="match status" value="2"/>
</dbReference>
<dbReference type="NCBIfam" id="TIGR00601">
    <property type="entry name" value="rad23"/>
    <property type="match status" value="1"/>
</dbReference>
<dbReference type="Gene3D" id="1.10.8.10">
    <property type="entry name" value="DNA helicase RuvA subunit, C-terminal domain"/>
    <property type="match status" value="2"/>
</dbReference>
<keyword evidence="2 5" id="KW-0227">DNA damage</keyword>
<evidence type="ECO:0000259" key="8">
    <source>
        <dbReference type="PROSITE" id="PS50053"/>
    </source>
</evidence>
<dbReference type="PRINTS" id="PR01839">
    <property type="entry name" value="RAD23PROTEIN"/>
</dbReference>
<dbReference type="Pfam" id="PF00240">
    <property type="entry name" value="ubiquitin"/>
    <property type="match status" value="1"/>
</dbReference>
<dbReference type="SUPFAM" id="SSF101238">
    <property type="entry name" value="XPC-binding domain"/>
    <property type="match status" value="1"/>
</dbReference>
<dbReference type="Gene3D" id="1.10.10.540">
    <property type="entry name" value="XPC-binding domain"/>
    <property type="match status" value="1"/>
</dbReference>
<keyword evidence="1" id="KW-0677">Repeat</keyword>
<feature type="domain" description="Ubiquitin-like" evidence="8">
    <location>
        <begin position="1"/>
        <end position="54"/>
    </location>
</feature>
<dbReference type="GO" id="GO:0043161">
    <property type="term" value="P:proteasome-mediated ubiquitin-dependent protein catabolic process"/>
    <property type="evidence" value="ECO:0007669"/>
    <property type="project" value="UniProtKB-UniRule"/>
</dbReference>
<dbReference type="PANTHER" id="PTHR10621">
    <property type="entry name" value="UV EXCISION REPAIR PROTEIN RAD23"/>
    <property type="match status" value="1"/>
</dbReference>
<dbReference type="Pfam" id="PF09280">
    <property type="entry name" value="XPC-binding"/>
    <property type="match status" value="1"/>
</dbReference>
<dbReference type="InterPro" id="IPR029071">
    <property type="entry name" value="Ubiquitin-like_domsf"/>
</dbReference>
<proteinExistence type="inferred from homology"/>
<comment type="function">
    <text evidence="5">Multiubiquitin chain receptor involved in modulation of proteasomal degradation. Involved in nucleotide excision repair.</text>
</comment>
<feature type="compositionally biased region" description="Polar residues" evidence="6">
    <location>
        <begin position="94"/>
        <end position="106"/>
    </location>
</feature>
<feature type="region of interest" description="Disordered" evidence="6">
    <location>
        <begin position="56"/>
        <end position="106"/>
    </location>
</feature>
<dbReference type="GO" id="GO:0003684">
    <property type="term" value="F:damaged DNA binding"/>
    <property type="evidence" value="ECO:0007669"/>
    <property type="project" value="UniProtKB-UniRule"/>
</dbReference>
<dbReference type="GO" id="GO:0031593">
    <property type="term" value="F:polyubiquitin modification-dependent protein binding"/>
    <property type="evidence" value="ECO:0007669"/>
    <property type="project" value="UniProtKB-UniRule"/>
</dbReference>
<dbReference type="Gene3D" id="3.10.20.90">
    <property type="entry name" value="Phosphatidylinositol 3-kinase Catalytic Subunit, Chain A, domain 1"/>
    <property type="match status" value="1"/>
</dbReference>
<dbReference type="STRING" id="451379.A0A158R427"/>
<dbReference type="Pfam" id="PF00627">
    <property type="entry name" value="UBA"/>
    <property type="match status" value="2"/>
</dbReference>
<evidence type="ECO:0000313" key="9">
    <source>
        <dbReference type="Proteomes" id="UP000046393"/>
    </source>
</evidence>
<feature type="compositionally biased region" description="Low complexity" evidence="6">
    <location>
        <begin position="60"/>
        <end position="87"/>
    </location>
</feature>
<evidence type="ECO:0000313" key="10">
    <source>
        <dbReference type="WBParaSite" id="SMUV_0000223901-mRNA-1"/>
    </source>
</evidence>
<evidence type="ECO:0000256" key="3">
    <source>
        <dbReference type="ARBA" id="ARBA00023204"/>
    </source>
</evidence>
<evidence type="ECO:0000256" key="2">
    <source>
        <dbReference type="ARBA" id="ARBA00022763"/>
    </source>
</evidence>